<feature type="coiled-coil region" evidence="6">
    <location>
        <begin position="149"/>
        <end position="176"/>
    </location>
</feature>
<protein>
    <submittedName>
        <fullName evidence="9">ABC transporter substrate-binding protein</fullName>
    </submittedName>
</protein>
<feature type="chain" id="PRO_5047302689" evidence="7">
    <location>
        <begin position="25"/>
        <end position="323"/>
    </location>
</feature>
<dbReference type="Proteomes" id="UP001595190">
    <property type="component" value="Unassembled WGS sequence"/>
</dbReference>
<dbReference type="PANTHER" id="PTHR30532">
    <property type="entry name" value="IRON III DICITRATE-BINDING PERIPLASMIC PROTEIN"/>
    <property type="match status" value="1"/>
</dbReference>
<dbReference type="SUPFAM" id="SSF53807">
    <property type="entry name" value="Helical backbone' metal receptor"/>
    <property type="match status" value="1"/>
</dbReference>
<comment type="similarity">
    <text evidence="2">Belongs to the bacterial solute-binding protein 8 family.</text>
</comment>
<keyword evidence="6" id="KW-0175">Coiled coil</keyword>
<evidence type="ECO:0000256" key="3">
    <source>
        <dbReference type="ARBA" id="ARBA00022448"/>
    </source>
</evidence>
<comment type="subcellular location">
    <subcellularLocation>
        <location evidence="1">Cell envelope</location>
    </subcellularLocation>
</comment>
<gene>
    <name evidence="9" type="ORF">ACETRX_25485</name>
</gene>
<evidence type="ECO:0000256" key="2">
    <source>
        <dbReference type="ARBA" id="ARBA00008814"/>
    </source>
</evidence>
<evidence type="ECO:0000256" key="7">
    <source>
        <dbReference type="SAM" id="SignalP"/>
    </source>
</evidence>
<feature type="signal peptide" evidence="7">
    <location>
        <begin position="1"/>
        <end position="24"/>
    </location>
</feature>
<keyword evidence="3" id="KW-0813">Transport</keyword>
<dbReference type="PANTHER" id="PTHR30532:SF1">
    <property type="entry name" value="IRON(3+)-HYDROXAMATE-BINDING PROTEIN FHUD"/>
    <property type="match status" value="1"/>
</dbReference>
<evidence type="ECO:0000259" key="8">
    <source>
        <dbReference type="PROSITE" id="PS50983"/>
    </source>
</evidence>
<accession>A0ABV6ZLG6</accession>
<dbReference type="Gene3D" id="3.40.50.1980">
    <property type="entry name" value="Nitrogenase molybdenum iron protein domain"/>
    <property type="match status" value="2"/>
</dbReference>
<keyword evidence="4" id="KW-0408">Iron</keyword>
<evidence type="ECO:0000256" key="1">
    <source>
        <dbReference type="ARBA" id="ARBA00004196"/>
    </source>
</evidence>
<evidence type="ECO:0000313" key="10">
    <source>
        <dbReference type="Proteomes" id="UP001595190"/>
    </source>
</evidence>
<organism evidence="9 10">
    <name type="scientific">Labrys neptuniae</name>
    <dbReference type="NCBI Taxonomy" id="376174"/>
    <lineage>
        <taxon>Bacteria</taxon>
        <taxon>Pseudomonadati</taxon>
        <taxon>Pseudomonadota</taxon>
        <taxon>Alphaproteobacteria</taxon>
        <taxon>Hyphomicrobiales</taxon>
        <taxon>Xanthobacteraceae</taxon>
        <taxon>Labrys</taxon>
    </lineage>
</organism>
<reference evidence="9 10" key="1">
    <citation type="submission" date="2024-09" db="EMBL/GenBank/DDBJ databases">
        <title>Description of Labrys sedimenti sp. nov., isolated from a diclofenac-degrading enrichment culture, and genome-based reclassification of Labrys portucalensis as a later heterotypic synonym of Labrys neptuniae.</title>
        <authorList>
            <person name="Tancsics A."/>
            <person name="Csepanyi A."/>
        </authorList>
    </citation>
    <scope>NUCLEOTIDE SEQUENCE [LARGE SCALE GENOMIC DNA]</scope>
    <source>
        <strain evidence="9 10">LMG 23412</strain>
    </source>
</reference>
<dbReference type="PROSITE" id="PS50983">
    <property type="entry name" value="FE_B12_PBP"/>
    <property type="match status" value="1"/>
</dbReference>
<feature type="domain" description="Fe/B12 periplasmic-binding" evidence="8">
    <location>
        <begin position="48"/>
        <end position="304"/>
    </location>
</feature>
<keyword evidence="5 7" id="KW-0732">Signal</keyword>
<keyword evidence="4" id="KW-0406">Ion transport</keyword>
<dbReference type="Pfam" id="PF01497">
    <property type="entry name" value="Peripla_BP_2"/>
    <property type="match status" value="1"/>
</dbReference>
<evidence type="ECO:0000256" key="5">
    <source>
        <dbReference type="ARBA" id="ARBA00022729"/>
    </source>
</evidence>
<proteinExistence type="inferred from homology"/>
<keyword evidence="4" id="KW-0410">Iron transport</keyword>
<sequence length="323" mass="35662">MFRAITTLLKASLLSLLFGSAVLAEEAKPTAITDDRGIKVDVPATPKRVAAISYFGVDLMLALGLEPIATTYMVKGREPDFLLGRTRDIPQIGQRAKPNLELLAEAKPDLIVAMRRYTEGNAAQYQKIAPYLAYNLELYGDSDRTILQLATLLGKKERAEQLNAEFKQDLAAFAAKAPKGVHPRFQVMWAGDAPWTFYNENMTAAILTALGGENIAGNNPTPYKVDNFGVEMSLETMLEKDPEVIFVYDYGPDRPNENNPIWSSLSAVKNGRVYYVGDQWVEAHGPIAREIVLREAAHYLYPDVFPKPDVAAEATKLIPAASK</sequence>
<evidence type="ECO:0000313" key="9">
    <source>
        <dbReference type="EMBL" id="MFC2253016.1"/>
    </source>
</evidence>
<evidence type="ECO:0000256" key="4">
    <source>
        <dbReference type="ARBA" id="ARBA00022496"/>
    </source>
</evidence>
<evidence type="ECO:0000256" key="6">
    <source>
        <dbReference type="SAM" id="Coils"/>
    </source>
</evidence>
<dbReference type="RefSeq" id="WP_394313745.1">
    <property type="nucleotide sequence ID" value="NZ_JBHGPK010000015.1"/>
</dbReference>
<dbReference type="InterPro" id="IPR051313">
    <property type="entry name" value="Bact_iron-sidero_bind"/>
</dbReference>
<dbReference type="EMBL" id="JBHGPK010000015">
    <property type="protein sequence ID" value="MFC2253016.1"/>
    <property type="molecule type" value="Genomic_DNA"/>
</dbReference>
<name>A0ABV6ZLG6_9HYPH</name>
<dbReference type="InterPro" id="IPR002491">
    <property type="entry name" value="ABC_transptr_periplasmic_BD"/>
</dbReference>
<comment type="caution">
    <text evidence="9">The sequence shown here is derived from an EMBL/GenBank/DDBJ whole genome shotgun (WGS) entry which is preliminary data.</text>
</comment>